<comment type="caution">
    <text evidence="1">The sequence shown here is derived from an EMBL/GenBank/DDBJ whole genome shotgun (WGS) entry which is preliminary data.</text>
</comment>
<name>A0A423K6R7_9PSED</name>
<dbReference type="Proteomes" id="UP000283627">
    <property type="component" value="Unassembled WGS sequence"/>
</dbReference>
<evidence type="ECO:0000313" key="1">
    <source>
        <dbReference type="EMBL" id="RON47294.1"/>
    </source>
</evidence>
<dbReference type="EMBL" id="MOBP01000022">
    <property type="protein sequence ID" value="RON47294.1"/>
    <property type="molecule type" value="Genomic_DNA"/>
</dbReference>
<proteinExistence type="predicted"/>
<gene>
    <name evidence="1" type="ORF">BK665_27445</name>
</gene>
<protein>
    <submittedName>
        <fullName evidence="1">Uncharacterized protein</fullName>
    </submittedName>
</protein>
<accession>A0A423K6R7</accession>
<evidence type="ECO:0000313" key="2">
    <source>
        <dbReference type="Proteomes" id="UP000283627"/>
    </source>
</evidence>
<dbReference type="AlphaFoldDB" id="A0A423K6R7"/>
<organism evidence="1 2">
    <name type="scientific">Pseudomonas frederiksbergensis</name>
    <dbReference type="NCBI Taxonomy" id="104087"/>
    <lineage>
        <taxon>Bacteria</taxon>
        <taxon>Pseudomonadati</taxon>
        <taxon>Pseudomonadota</taxon>
        <taxon>Gammaproteobacteria</taxon>
        <taxon>Pseudomonadales</taxon>
        <taxon>Pseudomonadaceae</taxon>
        <taxon>Pseudomonas</taxon>
    </lineage>
</organism>
<reference evidence="1 2" key="1">
    <citation type="submission" date="2016-10" db="EMBL/GenBank/DDBJ databases">
        <title>Comparative genome analysis of multiple Pseudomonas spp. focuses on biocontrol and plant growth promoting traits.</title>
        <authorList>
            <person name="Tao X.-Y."/>
            <person name="Taylor C.G."/>
        </authorList>
    </citation>
    <scope>NUCLEOTIDE SEQUENCE [LARGE SCALE GENOMIC DNA]</scope>
    <source>
        <strain evidence="1 2">39A2</strain>
    </source>
</reference>
<sequence length="84" mass="9297">MILWLLLYTQGGDESAENYGVTRGASSLTPKQLRDCVIDSQVLFWISLAQCGRGSLAIRYSFDIMPAIEFAAPTVFISLKPKPE</sequence>